<feature type="domain" description="FAD-binding" evidence="1">
    <location>
        <begin position="2"/>
        <end position="335"/>
    </location>
</feature>
<name>A0A7D5YCT5_9ACTN</name>
<dbReference type="PANTHER" id="PTHR46865">
    <property type="entry name" value="OXIDOREDUCTASE-RELATED"/>
    <property type="match status" value="1"/>
</dbReference>
<dbReference type="EMBL" id="CP058905">
    <property type="protein sequence ID" value="QLJ98477.1"/>
    <property type="molecule type" value="Genomic_DNA"/>
</dbReference>
<keyword evidence="2" id="KW-0503">Monooxygenase</keyword>
<accession>A0A7D5YCT5</accession>
<dbReference type="InterPro" id="IPR002938">
    <property type="entry name" value="FAD-bd"/>
</dbReference>
<protein>
    <submittedName>
        <fullName evidence="2">FAD-dependent monooxygenase</fullName>
    </submittedName>
</protein>
<sequence length="388" mass="42991">MKALICGAGIAGLTLAHRLHHHGWEVHVVDHAPGPREQGYMIDFFGPGYEAVTAMGLQPNLRRFASSVNSFRYIDARGRTTVSVDYTLFAKALDGEIASIMRPALECMLRESLSDQVEIRYGTTIDRIDGDQAELSDRTVVEADVIVGADGIHSRVRRLAFGPEPDYLRYLGMHTGAYVFRDPKVFEQVQGQFVLTETINRQIGLYGLDEGRVAVFAVHRTEDPRLPEDPREALRRTYTGMGDLAERALANCPPPEEVYYDQVAQIDAPRWTDGRVALVGDAAYAVSLVAGQGASLGIAGAYVLAQRLHAAASVQEGLADYERRWRPVAAAVQQAARNRVTEWFLPTSSAKLLLRRWGFKAMRLPGLDRILVAPLFPKNHQNIAELAR</sequence>
<dbReference type="InterPro" id="IPR051704">
    <property type="entry name" value="FAD_aromatic-hydroxylase"/>
</dbReference>
<proteinExistence type="predicted"/>
<organism evidence="2">
    <name type="scientific">Micromonospora carbonacea</name>
    <dbReference type="NCBI Taxonomy" id="47853"/>
    <lineage>
        <taxon>Bacteria</taxon>
        <taxon>Bacillati</taxon>
        <taxon>Actinomycetota</taxon>
        <taxon>Actinomycetes</taxon>
        <taxon>Micromonosporales</taxon>
        <taxon>Micromonosporaceae</taxon>
        <taxon>Micromonospora</taxon>
    </lineage>
</organism>
<dbReference type="AlphaFoldDB" id="A0A7D5YCT5"/>
<evidence type="ECO:0000313" key="2">
    <source>
        <dbReference type="EMBL" id="QLJ98477.1"/>
    </source>
</evidence>
<dbReference type="SUPFAM" id="SSF51905">
    <property type="entry name" value="FAD/NAD(P)-binding domain"/>
    <property type="match status" value="1"/>
</dbReference>
<dbReference type="PRINTS" id="PR00420">
    <property type="entry name" value="RNGMNOXGNASE"/>
</dbReference>
<dbReference type="GO" id="GO:0071949">
    <property type="term" value="F:FAD binding"/>
    <property type="evidence" value="ECO:0007669"/>
    <property type="project" value="InterPro"/>
</dbReference>
<dbReference type="Gene3D" id="3.50.50.60">
    <property type="entry name" value="FAD/NAD(P)-binding domain"/>
    <property type="match status" value="1"/>
</dbReference>
<dbReference type="Pfam" id="PF01494">
    <property type="entry name" value="FAD_binding_3"/>
    <property type="match status" value="1"/>
</dbReference>
<reference evidence="2" key="1">
    <citation type="submission" date="2020-08" db="EMBL/GenBank/DDBJ databases">
        <title>A bifunctional nitrone conjugated secondary metabolite targeting the ribosome.</title>
        <authorList>
            <person name="Limbrick E.M."/>
            <person name="Graf M."/>
            <person name="Derewacz D.K."/>
            <person name="Nguyen F."/>
            <person name="Spraggins J.M."/>
            <person name="Wieland M."/>
            <person name="Ynigez-Gutierrez A.E."/>
            <person name="Reisman B.J."/>
            <person name="Zinshteyn B."/>
            <person name="McCulloch K."/>
            <person name="Iverson T.M."/>
            <person name="Green R."/>
            <person name="Wilson D.N."/>
            <person name="Bachmann B.O."/>
        </authorList>
    </citation>
    <scope>NUCLEOTIDE SEQUENCE</scope>
    <source>
        <strain evidence="2">Africana</strain>
    </source>
</reference>
<dbReference type="InterPro" id="IPR036188">
    <property type="entry name" value="FAD/NAD-bd_sf"/>
</dbReference>
<dbReference type="PANTHER" id="PTHR46865:SF8">
    <property type="entry name" value="POSSIBLE OXIDOREDUCTASE"/>
    <property type="match status" value="1"/>
</dbReference>
<gene>
    <name evidence="2" type="ORF">HZU44_28055</name>
</gene>
<dbReference type="GO" id="GO:0004497">
    <property type="term" value="F:monooxygenase activity"/>
    <property type="evidence" value="ECO:0007669"/>
    <property type="project" value="UniProtKB-KW"/>
</dbReference>
<evidence type="ECO:0000259" key="1">
    <source>
        <dbReference type="Pfam" id="PF01494"/>
    </source>
</evidence>
<keyword evidence="2" id="KW-0560">Oxidoreductase</keyword>
<dbReference type="Gene3D" id="3.30.9.10">
    <property type="entry name" value="D-Amino Acid Oxidase, subunit A, domain 2"/>
    <property type="match status" value="1"/>
</dbReference>